<protein>
    <submittedName>
        <fullName evidence="1">Peptidase M14</fullName>
    </submittedName>
</protein>
<dbReference type="AlphaFoldDB" id="A0A2S9IMG1"/>
<proteinExistence type="predicted"/>
<name>A0A2S9IMG1_9HYPH</name>
<dbReference type="CDD" id="cd06232">
    <property type="entry name" value="M14-like"/>
    <property type="match status" value="1"/>
</dbReference>
<dbReference type="EMBL" id="PVBR01000017">
    <property type="protein sequence ID" value="PRD41716.1"/>
    <property type="molecule type" value="Genomic_DNA"/>
</dbReference>
<accession>A0A2S9IMG1</accession>
<sequence>MTLIYDGGFDRTLDQLLARYGKEQARGTRLEAWLFDDAPNRRAAEARLLAFGVHARLHSAYKPLLHFFLEEVDLAALKSIAIAYPVHEACPQNRFLLETYPLAALTGTARLSFEPGRTDAFMYDVALVYHDGRTADHAVFAPNRSHTDFIGETLISPTGWIKLDGELEGARIETDYEKLFVTAMRAITDHDWGDSEPYFDELNIRAALPLSDRKLPVGEEVISLREALHEDVYFSLLEVFQKKSGRPLGDRGLQPGQIIPEIVESSGSATLRIETRALDKTQAAGASQHLATASAPVTFSQVHDELAKISGETFEARSRAGRVVAARYHPGADAAMMISGGQHPNETTGIVGALRAAQALSLRPEAHFTISPLENPDGYAVHQRLRGDNPLHMHHAARYTALGDDLEYRTGADLYEKAVRFEAQRLSGARLHVNLHGYPSHEWTRPLSGYVPRGFAMWTLPKGFFLIMRHQSGWAQAAERFIDAVTSRLAAVPGLIAMNEKQTGLYEIHAGETGFRIINGFPCMISVDDRHDVPLTLITEYPDETIYDEAFVAGHTAQMETVLAAYDALQAVLGAQESVPSA</sequence>
<dbReference type="SUPFAM" id="SSF53187">
    <property type="entry name" value="Zn-dependent exopeptidases"/>
    <property type="match status" value="1"/>
</dbReference>
<dbReference type="Gene3D" id="3.40.630.10">
    <property type="entry name" value="Zn peptidases"/>
    <property type="match status" value="1"/>
</dbReference>
<dbReference type="RefSeq" id="WP_105743674.1">
    <property type="nucleotide sequence ID" value="NZ_PVBR01000017.1"/>
</dbReference>
<dbReference type="Proteomes" id="UP000239434">
    <property type="component" value="Unassembled WGS sequence"/>
</dbReference>
<gene>
    <name evidence="1" type="ORF">C5748_19830</name>
</gene>
<comment type="caution">
    <text evidence="1">The sequence shown here is derived from an EMBL/GenBank/DDBJ whole genome shotgun (WGS) entry which is preliminary data.</text>
</comment>
<reference evidence="1 2" key="1">
    <citation type="submission" date="2018-02" db="EMBL/GenBank/DDBJ databases">
        <title>The draft genome of Phyllobacterium sp. 1N-3.</title>
        <authorList>
            <person name="Liu L."/>
            <person name="Li L."/>
            <person name="Zhang X."/>
            <person name="Wang T."/>
            <person name="Liang L."/>
        </authorList>
    </citation>
    <scope>NUCLEOTIDE SEQUENCE [LARGE SCALE GENOMIC DNA]</scope>
    <source>
        <strain evidence="1 2">1N-3</strain>
    </source>
</reference>
<evidence type="ECO:0000313" key="1">
    <source>
        <dbReference type="EMBL" id="PRD41716.1"/>
    </source>
</evidence>
<evidence type="ECO:0000313" key="2">
    <source>
        <dbReference type="Proteomes" id="UP000239434"/>
    </source>
</evidence>
<keyword evidence="2" id="KW-1185">Reference proteome</keyword>
<organism evidence="1 2">
    <name type="scientific">Phyllobacterium phragmitis</name>
    <dbReference type="NCBI Taxonomy" id="2670329"/>
    <lineage>
        <taxon>Bacteria</taxon>
        <taxon>Pseudomonadati</taxon>
        <taxon>Pseudomonadota</taxon>
        <taxon>Alphaproteobacteria</taxon>
        <taxon>Hyphomicrobiales</taxon>
        <taxon>Phyllobacteriaceae</taxon>
        <taxon>Phyllobacterium</taxon>
    </lineage>
</organism>